<gene>
    <name evidence="3" type="ORF">DF220_13430</name>
</gene>
<feature type="compositionally biased region" description="Low complexity" evidence="1">
    <location>
        <begin position="116"/>
        <end position="126"/>
    </location>
</feature>
<sequence>MNDQSSSQGQTPSSPTAQGGELRRDRKSLREAARNEARRPVLGRRAAPEPELQPEFQSESQTPPESPSHDDRQTPPVSAAPLAQPTAARFPPAPPAVPSVPISSYLSATPAFAPTPAAAAETMADAARMRRAPDAATAHESSSVGSSAFEQLGIDISDETEESGSSQSGPSHFDSFATRSFTPPAVSPAAPFGGDPFSRDEVGHHSPGNNDGGAAAAPFGSAAFLAEPISAQSAVTHSFAPTSFAEPPTIRGEQSDQRFRSATGELPLALDPPVSQLFSSVSASAAAPAFASSYPAPAVPFPGGERESLSPATGAHPVLGALNPTVPDLSRDQVILDRAALAAAVVVPPAGFALALYALRRGRELRGWASNLARAAVAVSIVMTVVFAIGAGLLWANAQRQAAADQDAAAAAASHDAIVAEAAEFCATLAATPQVFASGDAEFGWPAYSGDEDAYFAEADAYGALWQQLVAVAPAAITEQVTSVSARVDGIVSVASSLPNVNRAGNVLDLTSQDDISTVGTFVGDYCN</sequence>
<keyword evidence="2" id="KW-0472">Membrane</keyword>
<keyword evidence="4" id="KW-1185">Reference proteome</keyword>
<feature type="transmembrane region" description="Helical" evidence="2">
    <location>
        <begin position="371"/>
        <end position="396"/>
    </location>
</feature>
<feature type="compositionally biased region" description="Polar residues" evidence="1">
    <location>
        <begin position="139"/>
        <end position="149"/>
    </location>
</feature>
<evidence type="ECO:0000313" key="3">
    <source>
        <dbReference type="EMBL" id="PWB96338.1"/>
    </source>
</evidence>
<proteinExistence type="predicted"/>
<feature type="compositionally biased region" description="Basic and acidic residues" evidence="1">
    <location>
        <begin position="21"/>
        <end position="39"/>
    </location>
</feature>
<comment type="caution">
    <text evidence="3">The sequence shown here is derived from an EMBL/GenBank/DDBJ whole genome shotgun (WGS) entry which is preliminary data.</text>
</comment>
<dbReference type="Proteomes" id="UP000244978">
    <property type="component" value="Unassembled WGS sequence"/>
</dbReference>
<name>A0A2U1SXM1_9MICO</name>
<protein>
    <submittedName>
        <fullName evidence="3">Uncharacterized protein</fullName>
    </submittedName>
</protein>
<organism evidence="3 4">
    <name type="scientific">Homoserinimonas hongtaonis</name>
    <dbReference type="NCBI Taxonomy" id="2079791"/>
    <lineage>
        <taxon>Bacteria</taxon>
        <taxon>Bacillati</taxon>
        <taxon>Actinomycetota</taxon>
        <taxon>Actinomycetes</taxon>
        <taxon>Micrococcales</taxon>
        <taxon>Microbacteriaceae</taxon>
        <taxon>Homoserinimonas</taxon>
    </lineage>
</organism>
<evidence type="ECO:0000256" key="1">
    <source>
        <dbReference type="SAM" id="MobiDB-lite"/>
    </source>
</evidence>
<evidence type="ECO:0000256" key="2">
    <source>
        <dbReference type="SAM" id="Phobius"/>
    </source>
</evidence>
<reference evidence="4" key="1">
    <citation type="submission" date="2018-04" db="EMBL/GenBank/DDBJ databases">
        <authorList>
            <person name="Liu S."/>
            <person name="Wang Z."/>
            <person name="Li J."/>
        </authorList>
    </citation>
    <scope>NUCLEOTIDE SEQUENCE [LARGE SCALE GENOMIC DNA]</scope>
    <source>
        <strain evidence="4">S1194</strain>
    </source>
</reference>
<dbReference type="EMBL" id="QEEX01000002">
    <property type="protein sequence ID" value="PWB96338.1"/>
    <property type="molecule type" value="Genomic_DNA"/>
</dbReference>
<feature type="transmembrane region" description="Helical" evidence="2">
    <location>
        <begin position="339"/>
        <end position="359"/>
    </location>
</feature>
<dbReference type="RefSeq" id="WP_108998498.1">
    <property type="nucleotide sequence ID" value="NZ_QEEX01000002.1"/>
</dbReference>
<feature type="compositionally biased region" description="Low complexity" evidence="1">
    <location>
        <begin position="1"/>
        <end position="18"/>
    </location>
</feature>
<feature type="region of interest" description="Disordered" evidence="1">
    <location>
        <begin position="240"/>
        <end position="259"/>
    </location>
</feature>
<feature type="compositionally biased region" description="Low complexity" evidence="1">
    <location>
        <begin position="53"/>
        <end position="63"/>
    </location>
</feature>
<keyword evidence="2" id="KW-0812">Transmembrane</keyword>
<feature type="region of interest" description="Disordered" evidence="1">
    <location>
        <begin position="1"/>
        <end position="102"/>
    </location>
</feature>
<keyword evidence="2" id="KW-1133">Transmembrane helix</keyword>
<evidence type="ECO:0000313" key="4">
    <source>
        <dbReference type="Proteomes" id="UP000244978"/>
    </source>
</evidence>
<feature type="region of interest" description="Disordered" evidence="1">
    <location>
        <begin position="116"/>
        <end position="214"/>
    </location>
</feature>
<accession>A0A2U1SXM1</accession>
<dbReference type="AlphaFoldDB" id="A0A2U1SXM1"/>